<dbReference type="Pfam" id="PF02342">
    <property type="entry name" value="TerD"/>
    <property type="match status" value="1"/>
</dbReference>
<dbReference type="CDD" id="cd06974">
    <property type="entry name" value="TerD_like"/>
    <property type="match status" value="1"/>
</dbReference>
<sequence>MLGMTWSGAVALDVCALVCRGNRVLSEDHFVFYNNQQTPDGSVRAVPAAGPDKAAVRVAFDALPEAADRLVLVAAVDPEVNPDADLSGFTDACIRLLDPAMTELGRLEVSDGRARETALVLGSFRHRSNGDWDFVKYQSCSGPTSSLSSAMKPSTDTTLCMITVLTGPPRPACAWASILPLRGAARWD</sequence>
<name>A0ABP3SN49_9ACTN</name>
<reference evidence="4" key="1">
    <citation type="journal article" date="2019" name="Int. J. Syst. Evol. Microbiol.">
        <title>The Global Catalogue of Microorganisms (GCM) 10K type strain sequencing project: providing services to taxonomists for standard genome sequencing and annotation.</title>
        <authorList>
            <consortium name="The Broad Institute Genomics Platform"/>
            <consortium name="The Broad Institute Genome Sequencing Center for Infectious Disease"/>
            <person name="Wu L."/>
            <person name="Ma J."/>
        </authorList>
    </citation>
    <scope>NUCLEOTIDE SEQUENCE [LARGE SCALE GENOMIC DNA]</scope>
    <source>
        <strain evidence="4">JCM 10367</strain>
    </source>
</reference>
<dbReference type="InterPro" id="IPR051324">
    <property type="entry name" value="Stress/Tellurium_Resist"/>
</dbReference>
<dbReference type="EMBL" id="BAAAGU010000035">
    <property type="protein sequence ID" value="GAA0653911.1"/>
    <property type="molecule type" value="Genomic_DNA"/>
</dbReference>
<organism evidence="3 4">
    <name type="scientific">Streptomyces thermocarboxydovorans</name>
    <dbReference type="NCBI Taxonomy" id="59298"/>
    <lineage>
        <taxon>Bacteria</taxon>
        <taxon>Bacillati</taxon>
        <taxon>Actinomycetota</taxon>
        <taxon>Actinomycetes</taxon>
        <taxon>Kitasatosporales</taxon>
        <taxon>Streptomycetaceae</taxon>
        <taxon>Streptomyces</taxon>
    </lineage>
</organism>
<dbReference type="InterPro" id="IPR003325">
    <property type="entry name" value="TerD"/>
</dbReference>
<dbReference type="PANTHER" id="PTHR32097">
    <property type="entry name" value="CAMP-BINDING PROTEIN 1-RELATED"/>
    <property type="match status" value="1"/>
</dbReference>
<evidence type="ECO:0000313" key="3">
    <source>
        <dbReference type="EMBL" id="GAA0653911.1"/>
    </source>
</evidence>
<dbReference type="Proteomes" id="UP001500724">
    <property type="component" value="Unassembled WGS sequence"/>
</dbReference>
<evidence type="ECO:0000259" key="2">
    <source>
        <dbReference type="Pfam" id="PF02342"/>
    </source>
</evidence>
<protein>
    <recommendedName>
        <fullName evidence="2">TerD domain-containing protein</fullName>
    </recommendedName>
</protein>
<evidence type="ECO:0000256" key="1">
    <source>
        <dbReference type="ARBA" id="ARBA00008775"/>
    </source>
</evidence>
<proteinExistence type="inferred from homology"/>
<accession>A0ABP3SN49</accession>
<evidence type="ECO:0000313" key="4">
    <source>
        <dbReference type="Proteomes" id="UP001500724"/>
    </source>
</evidence>
<gene>
    <name evidence="3" type="ORF">GCM10009535_35630</name>
</gene>
<dbReference type="PANTHER" id="PTHR32097:SF4">
    <property type="entry name" value="GENERAL STRESS PROTEIN 16U"/>
    <property type="match status" value="1"/>
</dbReference>
<comment type="caution">
    <text evidence="3">The sequence shown here is derived from an EMBL/GenBank/DDBJ whole genome shotgun (WGS) entry which is preliminary data.</text>
</comment>
<feature type="domain" description="TerD" evidence="2">
    <location>
        <begin position="8"/>
        <end position="134"/>
    </location>
</feature>
<keyword evidence="4" id="KW-1185">Reference proteome</keyword>
<comment type="similarity">
    <text evidence="1">Belongs to the CAPAB/TerDEXZ family.</text>
</comment>
<dbReference type="Gene3D" id="2.60.60.30">
    <property type="entry name" value="sav2460 like domains"/>
    <property type="match status" value="1"/>
</dbReference>